<evidence type="ECO:0000313" key="2">
    <source>
        <dbReference type="EMBL" id="MBB3232401.1"/>
    </source>
</evidence>
<comment type="caution">
    <text evidence="2">The sequence shown here is derived from an EMBL/GenBank/DDBJ whole genome shotgun (WGS) entry which is preliminary data.</text>
</comment>
<protein>
    <submittedName>
        <fullName evidence="2">Uncharacterized protein</fullName>
    </submittedName>
</protein>
<feature type="region of interest" description="Disordered" evidence="1">
    <location>
        <begin position="71"/>
        <end position="105"/>
    </location>
</feature>
<proteinExistence type="predicted"/>
<keyword evidence="3" id="KW-1185">Reference proteome</keyword>
<organism evidence="2 3">
    <name type="scientific">Halomonas stenophila</name>
    <dbReference type="NCBI Taxonomy" id="795312"/>
    <lineage>
        <taxon>Bacteria</taxon>
        <taxon>Pseudomonadati</taxon>
        <taxon>Pseudomonadota</taxon>
        <taxon>Gammaproteobacteria</taxon>
        <taxon>Oceanospirillales</taxon>
        <taxon>Halomonadaceae</taxon>
        <taxon>Halomonas</taxon>
    </lineage>
</organism>
<dbReference type="AlphaFoldDB" id="A0A7W5EW24"/>
<sequence>MHATQHSTTHRDPRAWQSALDRALAAHGDAVALAHYPHVANAFPSSSPNPYTREHPLLDYRELKAWATRRGWHVRPAPEQASREERYRPPVRFTRQPPGGRQRPH</sequence>
<reference evidence="2 3" key="1">
    <citation type="submission" date="2020-08" db="EMBL/GenBank/DDBJ databases">
        <title>Genomic Encyclopedia of Type Strains, Phase III (KMG-III): the genomes of soil and plant-associated and newly described type strains.</title>
        <authorList>
            <person name="Whitman W."/>
        </authorList>
    </citation>
    <scope>NUCLEOTIDE SEQUENCE [LARGE SCALE GENOMIC DNA]</scope>
    <source>
        <strain evidence="2 3">CECT 7744</strain>
    </source>
</reference>
<evidence type="ECO:0000256" key="1">
    <source>
        <dbReference type="SAM" id="MobiDB-lite"/>
    </source>
</evidence>
<dbReference type="Proteomes" id="UP000518892">
    <property type="component" value="Unassembled WGS sequence"/>
</dbReference>
<dbReference type="RefSeq" id="WP_246404100.1">
    <property type="nucleotide sequence ID" value="NZ_JACHXR010000012.1"/>
</dbReference>
<name>A0A7W5EW24_9GAMM</name>
<accession>A0A7W5EW24</accession>
<gene>
    <name evidence="2" type="ORF">FHR97_003269</name>
</gene>
<evidence type="ECO:0000313" key="3">
    <source>
        <dbReference type="Proteomes" id="UP000518892"/>
    </source>
</evidence>
<dbReference type="EMBL" id="JACHXR010000012">
    <property type="protein sequence ID" value="MBB3232401.1"/>
    <property type="molecule type" value="Genomic_DNA"/>
</dbReference>